<dbReference type="Proteomes" id="UP001232493">
    <property type="component" value="Chromosome"/>
</dbReference>
<dbReference type="SFLD" id="SFLDG01129">
    <property type="entry name" value="C1.5:_HAD__Beta-PGM__Phosphata"/>
    <property type="match status" value="1"/>
</dbReference>
<dbReference type="NCBIfam" id="TIGR02254">
    <property type="entry name" value="YjjG_YfnB"/>
    <property type="match status" value="1"/>
</dbReference>
<proteinExistence type="predicted"/>
<dbReference type="RefSeq" id="WP_280998108.1">
    <property type="nucleotide sequence ID" value="NZ_CP069362.1"/>
</dbReference>
<accession>A0ABY8PPB0</accession>
<evidence type="ECO:0000313" key="2">
    <source>
        <dbReference type="Proteomes" id="UP001232493"/>
    </source>
</evidence>
<reference evidence="1 2" key="1">
    <citation type="submission" date="2021-02" db="EMBL/GenBank/DDBJ databases">
        <title>Characterization of Marinitoga sp. nov. str. BP5-C20A.</title>
        <authorList>
            <person name="Erauso G."/>
            <person name="Postec A."/>
        </authorList>
    </citation>
    <scope>NUCLEOTIDE SEQUENCE [LARGE SCALE GENOMIC DNA]</scope>
    <source>
        <strain evidence="1 2">BP5-C20A</strain>
    </source>
</reference>
<dbReference type="InterPro" id="IPR036412">
    <property type="entry name" value="HAD-like_sf"/>
</dbReference>
<dbReference type="Gene3D" id="1.10.150.240">
    <property type="entry name" value="Putative phosphatase, domain 2"/>
    <property type="match status" value="1"/>
</dbReference>
<dbReference type="NCBIfam" id="TIGR01509">
    <property type="entry name" value="HAD-SF-IA-v3"/>
    <property type="match status" value="1"/>
</dbReference>
<dbReference type="PRINTS" id="PR00413">
    <property type="entry name" value="HADHALOGNASE"/>
</dbReference>
<dbReference type="Gene3D" id="3.40.50.1000">
    <property type="entry name" value="HAD superfamily/HAD-like"/>
    <property type="match status" value="1"/>
</dbReference>
<dbReference type="Pfam" id="PF13419">
    <property type="entry name" value="HAD_2"/>
    <property type="match status" value="1"/>
</dbReference>
<name>A0ABY8PPB0_9BACT</name>
<dbReference type="SFLD" id="SFLDS00003">
    <property type="entry name" value="Haloacid_Dehalogenase"/>
    <property type="match status" value="1"/>
</dbReference>
<evidence type="ECO:0000313" key="1">
    <source>
        <dbReference type="EMBL" id="WGS64455.1"/>
    </source>
</evidence>
<dbReference type="EMBL" id="CP069362">
    <property type="protein sequence ID" value="WGS64455.1"/>
    <property type="molecule type" value="Genomic_DNA"/>
</dbReference>
<dbReference type="InterPro" id="IPR041492">
    <property type="entry name" value="HAD_2"/>
</dbReference>
<dbReference type="InterPro" id="IPR023198">
    <property type="entry name" value="PGP-like_dom2"/>
</dbReference>
<gene>
    <name evidence="1" type="ORF">JRV97_08740</name>
</gene>
<sequence length="226" mass="26461">MKYEIVYFDLDHTLLDFEKSEKIALFNMLKHFSIEPKEKYLETYKPINEKWWNLFSEGKYPKEVIVIERFREFFERIGLNSKYDIKEASNIYLEHLSQLGFFFDGAEELLKILKKNGQRMAAITNGVEKVQQGRSKALNLHKYFEFILTSEKVGKPKPDPLIFYEAAKLSGIPIENSVYIGDNPDSDYLGAKNAGMDFILYDPKSVYTHLNCKKVKNYDELLNLLI</sequence>
<dbReference type="InterPro" id="IPR052550">
    <property type="entry name" value="Pyrimidine_5'-ntase_YjjG"/>
</dbReference>
<dbReference type="InterPro" id="IPR011951">
    <property type="entry name" value="HAD-SF_hydro_IA_YjjG/PynA"/>
</dbReference>
<dbReference type="InterPro" id="IPR006439">
    <property type="entry name" value="HAD-SF_hydro_IA"/>
</dbReference>
<keyword evidence="2" id="KW-1185">Reference proteome</keyword>
<dbReference type="PANTHER" id="PTHR47478">
    <property type="match status" value="1"/>
</dbReference>
<organism evidence="1 2">
    <name type="scientific">Marinitoga aeolica</name>
    <dbReference type="NCBI Taxonomy" id="2809031"/>
    <lineage>
        <taxon>Bacteria</taxon>
        <taxon>Thermotogati</taxon>
        <taxon>Thermotogota</taxon>
        <taxon>Thermotogae</taxon>
        <taxon>Petrotogales</taxon>
        <taxon>Petrotogaceae</taxon>
        <taxon>Marinitoga</taxon>
    </lineage>
</organism>
<dbReference type="SUPFAM" id="SSF56784">
    <property type="entry name" value="HAD-like"/>
    <property type="match status" value="1"/>
</dbReference>
<protein>
    <submittedName>
        <fullName evidence="1">YjjG family noncanonical pyrimidine nucleotidase</fullName>
    </submittedName>
</protein>
<dbReference type="PANTHER" id="PTHR47478:SF1">
    <property type="entry name" value="PYRIMIDINE 5'-NUCLEOTIDASE YJJG"/>
    <property type="match status" value="1"/>
</dbReference>
<dbReference type="NCBIfam" id="TIGR01549">
    <property type="entry name" value="HAD-SF-IA-v1"/>
    <property type="match status" value="1"/>
</dbReference>
<dbReference type="InterPro" id="IPR023214">
    <property type="entry name" value="HAD_sf"/>
</dbReference>